<organism evidence="2 3">
    <name type="scientific">Cephalotus follicularis</name>
    <name type="common">Albany pitcher plant</name>
    <dbReference type="NCBI Taxonomy" id="3775"/>
    <lineage>
        <taxon>Eukaryota</taxon>
        <taxon>Viridiplantae</taxon>
        <taxon>Streptophyta</taxon>
        <taxon>Embryophyta</taxon>
        <taxon>Tracheophyta</taxon>
        <taxon>Spermatophyta</taxon>
        <taxon>Magnoliopsida</taxon>
        <taxon>eudicotyledons</taxon>
        <taxon>Gunneridae</taxon>
        <taxon>Pentapetalae</taxon>
        <taxon>rosids</taxon>
        <taxon>fabids</taxon>
        <taxon>Oxalidales</taxon>
        <taxon>Cephalotaceae</taxon>
        <taxon>Cephalotus</taxon>
    </lineage>
</organism>
<dbReference type="InterPro" id="IPR026960">
    <property type="entry name" value="RVT-Znf"/>
</dbReference>
<feature type="non-terminal residue" evidence="2">
    <location>
        <position position="1"/>
    </location>
</feature>
<sequence length="244" mass="28495">IGRNSSWSLWYDPWFQSSSLVSKLGSRIIYESGLHRDAPLSEVIQDSVWSWPNHVWQLREISLACSNIPIRQSDAIGWVSEGRAFSFKSAWETIRSPAPLAPWLQLVWFRGAIPKHSFCLWLTFHKAHRTLDKLLAFGFVQHSHCPFDCGHQESINHLFFECAFTRDVWSKVLERNDCPFPSSWNWDNLVDWAMRHATCNSFSRWMRRTGLAAAVYHCWKERNNRIFRHSTSSSAQLLSRISLD</sequence>
<proteinExistence type="predicted"/>
<evidence type="ECO:0000313" key="3">
    <source>
        <dbReference type="Proteomes" id="UP000187406"/>
    </source>
</evidence>
<feature type="non-terminal residue" evidence="2">
    <location>
        <position position="244"/>
    </location>
</feature>
<reference evidence="3" key="1">
    <citation type="submission" date="2016-04" db="EMBL/GenBank/DDBJ databases">
        <title>Cephalotus genome sequencing.</title>
        <authorList>
            <person name="Fukushima K."/>
            <person name="Hasebe M."/>
            <person name="Fang X."/>
        </authorList>
    </citation>
    <scope>NUCLEOTIDE SEQUENCE [LARGE SCALE GENOMIC DNA]</scope>
    <source>
        <strain evidence="3">cv. St1</strain>
    </source>
</reference>
<dbReference type="PANTHER" id="PTHR33116:SF78">
    <property type="entry name" value="OS12G0587133 PROTEIN"/>
    <property type="match status" value="1"/>
</dbReference>
<feature type="domain" description="Reverse transcriptase zinc-binding" evidence="1">
    <location>
        <begin position="85"/>
        <end position="169"/>
    </location>
</feature>
<evidence type="ECO:0000259" key="1">
    <source>
        <dbReference type="Pfam" id="PF13966"/>
    </source>
</evidence>
<name>A0A1Q3ATY5_CEPFO</name>
<dbReference type="PANTHER" id="PTHR33116">
    <property type="entry name" value="REVERSE TRANSCRIPTASE ZINC-BINDING DOMAIN-CONTAINING PROTEIN-RELATED-RELATED"/>
    <property type="match status" value="1"/>
</dbReference>
<dbReference type="InParanoid" id="A0A1Q3ATY5"/>
<dbReference type="EMBL" id="BDDD01000100">
    <property type="protein sequence ID" value="GAV59169.1"/>
    <property type="molecule type" value="Genomic_DNA"/>
</dbReference>
<protein>
    <submittedName>
        <fullName evidence="2">Zf-RVT domain-containing protein</fullName>
    </submittedName>
</protein>
<dbReference type="AlphaFoldDB" id="A0A1Q3ATY5"/>
<dbReference type="Proteomes" id="UP000187406">
    <property type="component" value="Unassembled WGS sequence"/>
</dbReference>
<dbReference type="Pfam" id="PF13966">
    <property type="entry name" value="zf-RVT"/>
    <property type="match status" value="1"/>
</dbReference>
<comment type="caution">
    <text evidence="2">The sequence shown here is derived from an EMBL/GenBank/DDBJ whole genome shotgun (WGS) entry which is preliminary data.</text>
</comment>
<accession>A0A1Q3ATY5</accession>
<gene>
    <name evidence="2" type="ORF">CFOL_v3_02700</name>
</gene>
<evidence type="ECO:0000313" key="2">
    <source>
        <dbReference type="EMBL" id="GAV59169.1"/>
    </source>
</evidence>
<keyword evidence="3" id="KW-1185">Reference proteome</keyword>
<dbReference type="OrthoDB" id="1748554at2759"/>